<dbReference type="EMBL" id="CAKJVE010000004">
    <property type="protein sequence ID" value="CAG9702542.1"/>
    <property type="molecule type" value="Genomic_DNA"/>
</dbReference>
<evidence type="ECO:0000313" key="1">
    <source>
        <dbReference type="EMBL" id="CAG9702542.1"/>
    </source>
</evidence>
<protein>
    <submittedName>
        <fullName evidence="1">Uncharacterized protein</fullName>
    </submittedName>
</protein>
<name>A0AA86MQF7_9CLOT</name>
<sequence>MLKLHFELIFKLKIKFGLKGVRTSEKASIGKNDFNGNNNLLDF</sequence>
<reference evidence="1" key="1">
    <citation type="submission" date="2021-10" db="EMBL/GenBank/DDBJ databases">
        <authorList>
            <person name="Mesa V."/>
        </authorList>
    </citation>
    <scope>NUCLEOTIDE SEQUENCE</scope>
    <source>
        <strain evidence="1">CC3_PB</strain>
    </source>
</reference>
<accession>A0AA86MQF7</accession>
<dbReference type="AlphaFoldDB" id="A0AA86MQF7"/>
<dbReference type="Proteomes" id="UP000789738">
    <property type="component" value="Unassembled WGS sequence"/>
</dbReference>
<organism evidence="1 2">
    <name type="scientific">Clostridium neonatale</name>
    <dbReference type="NCBI Taxonomy" id="137838"/>
    <lineage>
        <taxon>Bacteria</taxon>
        <taxon>Bacillati</taxon>
        <taxon>Bacillota</taxon>
        <taxon>Clostridia</taxon>
        <taxon>Eubacteriales</taxon>
        <taxon>Clostridiaceae</taxon>
        <taxon>Clostridium</taxon>
    </lineage>
</organism>
<gene>
    <name evidence="1" type="ORF">CNEO_40037</name>
</gene>
<evidence type="ECO:0000313" key="2">
    <source>
        <dbReference type="Proteomes" id="UP000789738"/>
    </source>
</evidence>
<comment type="caution">
    <text evidence="1">The sequence shown here is derived from an EMBL/GenBank/DDBJ whole genome shotgun (WGS) entry which is preliminary data.</text>
</comment>
<proteinExistence type="predicted"/>